<reference evidence="2" key="1">
    <citation type="submission" date="2015-10" db="EMBL/GenBank/DDBJ databases">
        <title>Niche specialization of a soil ammonia-oxidizing archaeon, Candidatus Nitrosocosmicus oleophilus.</title>
        <authorList>
            <person name="Jung M.-Y."/>
            <person name="Rhee S.-K."/>
        </authorList>
    </citation>
    <scope>NUCLEOTIDE SEQUENCE [LARGE SCALE GENOMIC DNA]</scope>
    <source>
        <strain evidence="2">MY3</strain>
    </source>
</reference>
<keyword evidence="2" id="KW-1185">Reference proteome</keyword>
<accession>A0A654LXZ5</accession>
<proteinExistence type="predicted"/>
<protein>
    <submittedName>
        <fullName evidence="1">Uncharacterized protein</fullName>
    </submittedName>
</protein>
<gene>
    <name evidence="1" type="ORF">NMY3_00942</name>
</gene>
<dbReference type="Proteomes" id="UP000058925">
    <property type="component" value="Chromosome"/>
</dbReference>
<evidence type="ECO:0000313" key="1">
    <source>
        <dbReference type="EMBL" id="ALI35149.1"/>
    </source>
</evidence>
<name>A0A654LXZ5_9ARCH</name>
<dbReference type="EMBL" id="CP012850">
    <property type="protein sequence ID" value="ALI35149.1"/>
    <property type="molecule type" value="Genomic_DNA"/>
</dbReference>
<dbReference type="AlphaFoldDB" id="A0A654LXZ5"/>
<evidence type="ECO:0000313" key="2">
    <source>
        <dbReference type="Proteomes" id="UP000058925"/>
    </source>
</evidence>
<dbReference type="KEGG" id="taa:NMY3_00942"/>
<organism evidence="1 2">
    <name type="scientific">Candidatus Nitrosocosmicus oleophilus</name>
    <dbReference type="NCBI Taxonomy" id="1353260"/>
    <lineage>
        <taxon>Archaea</taxon>
        <taxon>Nitrososphaerota</taxon>
        <taxon>Nitrososphaeria</taxon>
        <taxon>Nitrososphaerales</taxon>
        <taxon>Nitrososphaeraceae</taxon>
        <taxon>Candidatus Nitrosocosmicus</taxon>
    </lineage>
</organism>
<sequence length="33" mass="3824">MVKIGYQSEEEIMQAMVSQKFFNLITTNHTSFA</sequence>